<sequence length="487" mass="54125">MRALMRAVELNPTDAAQYRSLASQLDEQEVPRPVRVAVLQHAAALNPGDVALQFKHANELIDEVEYQVAQPNRTQGEGHNDHVRRLRQRAVAVVRKLAQRDEGRYSPTLQCTLGMLQHNLGKQEDAEIAYGKAIMLLLGRKLKTRADANAWSGVLKEGYLPGLAASHDVPPLSEEERTLALNILHGLDCVLQKQGGAKQRRRAARVHAAGVALQLWPHALHRPREITAGRLLSCEIHRRSYYRPLVQELERATETIHAELLGLLQMVAEGKEEEAKHWYTNQEGIAARPLEWVQRHVPCQREYEMRGGLRTEVFYPARTRGICTAVTRAMGWYYGEGENEGMPQPVDRYWGVAMLSLLGPGSHVKAHTGPVNERVVFSLGLAGSLEESELRVGTARRRWQRGRAIVFDDSLEHEVRVPNSTGSGPRAVLIVHVKHPSLMPPGSNGRLLAEDEALLQSGACEEGNYGLVDWSDGSELGASLIGNQETN</sequence>
<keyword evidence="6" id="KW-1185">Reference proteome</keyword>
<dbReference type="GO" id="GO:0016020">
    <property type="term" value="C:membrane"/>
    <property type="evidence" value="ECO:0007669"/>
    <property type="project" value="TreeGrafter"/>
</dbReference>
<evidence type="ECO:0000256" key="2">
    <source>
        <dbReference type="ARBA" id="ARBA00022964"/>
    </source>
</evidence>
<dbReference type="Gene3D" id="1.25.40.10">
    <property type="entry name" value="Tetratricopeptide repeat domain"/>
    <property type="match status" value="1"/>
</dbReference>
<comment type="caution">
    <text evidence="5">The sequence shown here is derived from an EMBL/GenBank/DDBJ whole genome shotgun (WGS) entry which is preliminary data.</text>
</comment>
<accession>A0A0M0K838</accession>
<dbReference type="Gene3D" id="2.60.120.330">
    <property type="entry name" value="B-lactam Antibiotic, Isopenicillin N Synthase, Chain"/>
    <property type="match status" value="1"/>
</dbReference>
<evidence type="ECO:0000313" key="6">
    <source>
        <dbReference type="Proteomes" id="UP000037460"/>
    </source>
</evidence>
<protein>
    <submittedName>
        <fullName evidence="5">Aspartyl asparaginyl beta-hydroxylase</fullName>
    </submittedName>
</protein>
<evidence type="ECO:0000313" key="5">
    <source>
        <dbReference type="EMBL" id="KOO34553.1"/>
    </source>
</evidence>
<reference evidence="6" key="1">
    <citation type="journal article" date="2015" name="PLoS Genet.">
        <title>Genome Sequence and Transcriptome Analyses of Chrysochromulina tobin: Metabolic Tools for Enhanced Algal Fitness in the Prominent Order Prymnesiales (Haptophyceae).</title>
        <authorList>
            <person name="Hovde B.T."/>
            <person name="Deodato C.R."/>
            <person name="Hunsperger H.M."/>
            <person name="Ryken S.A."/>
            <person name="Yost W."/>
            <person name="Jha R.K."/>
            <person name="Patterson J."/>
            <person name="Monnat R.J. Jr."/>
            <person name="Barlow S.B."/>
            <person name="Starkenburg S.R."/>
            <person name="Cattolico R.A."/>
        </authorList>
    </citation>
    <scope>NUCLEOTIDE SEQUENCE</scope>
    <source>
        <strain evidence="6">CCMP291</strain>
    </source>
</reference>
<dbReference type="PANTHER" id="PTHR46332:SF5">
    <property type="entry name" value="ASPARTATE BETA-HYDROXYLASE DOMAIN CONTAINING 2"/>
    <property type="match status" value="1"/>
</dbReference>
<name>A0A0M0K838_9EUKA</name>
<keyword evidence="2" id="KW-0223">Dioxygenase</keyword>
<dbReference type="GO" id="GO:0051213">
    <property type="term" value="F:dioxygenase activity"/>
    <property type="evidence" value="ECO:0007669"/>
    <property type="project" value="UniProtKB-KW"/>
</dbReference>
<dbReference type="InterPro" id="IPR051821">
    <property type="entry name" value="Asp/Asn_beta-hydroxylase"/>
</dbReference>
<dbReference type="PANTHER" id="PTHR46332">
    <property type="entry name" value="ASPARTATE BETA-HYDROXYLASE DOMAIN-CONTAINING PROTEIN 2"/>
    <property type="match status" value="1"/>
</dbReference>
<evidence type="ECO:0000256" key="3">
    <source>
        <dbReference type="ARBA" id="ARBA00023002"/>
    </source>
</evidence>
<evidence type="ECO:0000259" key="4">
    <source>
        <dbReference type="Pfam" id="PF05118"/>
    </source>
</evidence>
<keyword evidence="3" id="KW-0560">Oxidoreductase</keyword>
<dbReference type="Proteomes" id="UP000037460">
    <property type="component" value="Unassembled WGS sequence"/>
</dbReference>
<evidence type="ECO:0000256" key="1">
    <source>
        <dbReference type="ARBA" id="ARBA00007730"/>
    </source>
</evidence>
<dbReference type="InterPro" id="IPR011990">
    <property type="entry name" value="TPR-like_helical_dom_sf"/>
</dbReference>
<feature type="domain" description="Aspartyl/asparaginy/proline hydroxylase" evidence="4">
    <location>
        <begin position="351"/>
        <end position="436"/>
    </location>
</feature>
<proteinExistence type="inferred from homology"/>
<organism evidence="5 6">
    <name type="scientific">Chrysochromulina tobinii</name>
    <dbReference type="NCBI Taxonomy" id="1460289"/>
    <lineage>
        <taxon>Eukaryota</taxon>
        <taxon>Haptista</taxon>
        <taxon>Haptophyta</taxon>
        <taxon>Prymnesiophyceae</taxon>
        <taxon>Prymnesiales</taxon>
        <taxon>Chrysochromulinaceae</taxon>
        <taxon>Chrysochromulina</taxon>
    </lineage>
</organism>
<dbReference type="InterPro" id="IPR027443">
    <property type="entry name" value="IPNS-like_sf"/>
</dbReference>
<gene>
    <name evidence="5" type="ORF">Ctob_008603</name>
</gene>
<dbReference type="Pfam" id="PF05118">
    <property type="entry name" value="Asp_Arg_Hydrox"/>
    <property type="match status" value="1"/>
</dbReference>
<dbReference type="EMBL" id="JWZX01001181">
    <property type="protein sequence ID" value="KOO34553.1"/>
    <property type="molecule type" value="Genomic_DNA"/>
</dbReference>
<dbReference type="AlphaFoldDB" id="A0A0M0K838"/>
<comment type="similarity">
    <text evidence="1">Belongs to the aspartyl/asparaginyl beta-hydroxylase family.</text>
</comment>
<dbReference type="InterPro" id="IPR007803">
    <property type="entry name" value="Asp/Arg/Pro-Hydrxlase"/>
</dbReference>